<comment type="similarity">
    <text evidence="1">Belongs to the UPF0065 (bug) family.</text>
</comment>
<dbReference type="EMBL" id="JACTUZ010000004">
    <property type="protein sequence ID" value="MBC9175833.1"/>
    <property type="molecule type" value="Genomic_DNA"/>
</dbReference>
<dbReference type="Gene3D" id="3.40.190.10">
    <property type="entry name" value="Periplasmic binding protein-like II"/>
    <property type="match status" value="1"/>
</dbReference>
<dbReference type="InterPro" id="IPR005064">
    <property type="entry name" value="BUG"/>
</dbReference>
<name>A0ABR7R276_9PROT</name>
<dbReference type="InterPro" id="IPR042100">
    <property type="entry name" value="Bug_dom1"/>
</dbReference>
<evidence type="ECO:0000256" key="1">
    <source>
        <dbReference type="ARBA" id="ARBA00006987"/>
    </source>
</evidence>
<feature type="signal peptide" evidence="2">
    <location>
        <begin position="1"/>
        <end position="25"/>
    </location>
</feature>
<accession>A0ABR7R276</accession>
<evidence type="ECO:0000256" key="2">
    <source>
        <dbReference type="SAM" id="SignalP"/>
    </source>
</evidence>
<dbReference type="PANTHER" id="PTHR42928:SF5">
    <property type="entry name" value="BLR1237 PROTEIN"/>
    <property type="match status" value="1"/>
</dbReference>
<gene>
    <name evidence="3" type="ORF">IBL25_02590</name>
</gene>
<dbReference type="CDD" id="cd13578">
    <property type="entry name" value="PBP2_Bug27"/>
    <property type="match status" value="1"/>
</dbReference>
<dbReference type="Pfam" id="PF03401">
    <property type="entry name" value="TctC"/>
    <property type="match status" value="1"/>
</dbReference>
<dbReference type="PIRSF" id="PIRSF017082">
    <property type="entry name" value="YflP"/>
    <property type="match status" value="1"/>
</dbReference>
<dbReference type="SUPFAM" id="SSF53850">
    <property type="entry name" value="Periplasmic binding protein-like II"/>
    <property type="match status" value="1"/>
</dbReference>
<comment type="caution">
    <text evidence="3">The sequence shown here is derived from an EMBL/GenBank/DDBJ whole genome shotgun (WGS) entry which is preliminary data.</text>
</comment>
<keyword evidence="4" id="KW-1185">Reference proteome</keyword>
<evidence type="ECO:0000313" key="3">
    <source>
        <dbReference type="EMBL" id="MBC9175833.1"/>
    </source>
</evidence>
<dbReference type="PANTHER" id="PTHR42928">
    <property type="entry name" value="TRICARBOXYLATE-BINDING PROTEIN"/>
    <property type="match status" value="1"/>
</dbReference>
<dbReference type="Gene3D" id="3.40.190.150">
    <property type="entry name" value="Bordetella uptake gene, domain 1"/>
    <property type="match status" value="1"/>
</dbReference>
<dbReference type="InterPro" id="IPR006311">
    <property type="entry name" value="TAT_signal"/>
</dbReference>
<reference evidence="3 4" key="1">
    <citation type="journal article" date="2009" name="Int. J. Syst. Evol. Microbiol.">
        <title>Transfer of Teichococcus ludipueritiae and Muricoccus roseus to the genus Roseomonas, as Roseomonas ludipueritiae comb. nov. and Roseomonas rosea comb. nov., respectively, and emended description of the genus Roseomonas.</title>
        <authorList>
            <person name="Sanchez-Porro C."/>
            <person name="Gallego V."/>
            <person name="Busse H.J."/>
            <person name="Kampfer P."/>
            <person name="Ventosa A."/>
        </authorList>
    </citation>
    <scope>NUCLEOTIDE SEQUENCE [LARGE SCALE GENOMIC DNA]</scope>
    <source>
        <strain evidence="3 4">DSM 14915</strain>
    </source>
</reference>
<dbReference type="RefSeq" id="WP_187776994.1">
    <property type="nucleotide sequence ID" value="NZ_JACTUZ010000004.1"/>
</dbReference>
<proteinExistence type="inferred from homology"/>
<keyword evidence="2" id="KW-0732">Signal</keyword>
<organism evidence="3 4">
    <name type="scientific">Pseudoroseomonas ludipueritiae</name>
    <dbReference type="NCBI Taxonomy" id="198093"/>
    <lineage>
        <taxon>Bacteria</taxon>
        <taxon>Pseudomonadati</taxon>
        <taxon>Pseudomonadota</taxon>
        <taxon>Alphaproteobacteria</taxon>
        <taxon>Acetobacterales</taxon>
        <taxon>Acetobacteraceae</taxon>
        <taxon>Pseudoroseomonas</taxon>
    </lineage>
</organism>
<feature type="chain" id="PRO_5046344113" evidence="2">
    <location>
        <begin position="26"/>
        <end position="325"/>
    </location>
</feature>
<evidence type="ECO:0000313" key="4">
    <source>
        <dbReference type="Proteomes" id="UP000603940"/>
    </source>
</evidence>
<dbReference type="PROSITE" id="PS51318">
    <property type="entry name" value="TAT"/>
    <property type="match status" value="1"/>
</dbReference>
<dbReference type="Proteomes" id="UP000603940">
    <property type="component" value="Unassembled WGS sequence"/>
</dbReference>
<sequence length="325" mass="34357">MFTRRMALLGGLGALGAAGLPAAQAAGPQPDGPVTLVVGSTPGTGNDTLARLMAPYLQQKLAQPVVAENRTGASGVIAAQYVSRAAPDGRTLLVLGDPFVTSPSLMPNLPYKPDTGFTFISMLAYGLVVLAVRSDLPVKSVKDFVTLAKSKPGELNYASPGNGTPHHMIMALFGLTTGIDINHVPYSGSAQAIQDLLGRRVDAMMLPVHVALPLMRAEQIRVLAVGSETRAEEAPEIPTLAEAGFPMENVTLWYGLFGPPGMPEETTRRINAEVNAWLALPETKERLRAQGMVPGGGTPEAFRQRMLHDIAHWGQVVKQAGIQGG</sequence>
<protein>
    <submittedName>
        <fullName evidence="3">Tripartite tricarboxylate transporter substrate binding protein</fullName>
    </submittedName>
</protein>